<feature type="domain" description="Transposase-associated" evidence="3">
    <location>
        <begin position="10"/>
        <end position="78"/>
    </location>
</feature>
<dbReference type="InterPro" id="IPR004242">
    <property type="entry name" value="Transposase_21"/>
</dbReference>
<feature type="region of interest" description="Disordered" evidence="2">
    <location>
        <begin position="496"/>
        <end position="517"/>
    </location>
</feature>
<dbReference type="PANTHER" id="PTHR10775:SF188">
    <property type="entry name" value="TRANSPOSASE-ASSOCIATED DOMAIN-CONTAINING PROTEIN"/>
    <property type="match status" value="1"/>
</dbReference>
<organism evidence="4 5">
    <name type="scientific">Arabidopsis suecica</name>
    <name type="common">Swedish thale-cress</name>
    <name type="synonym">Cardaminopsis suecica</name>
    <dbReference type="NCBI Taxonomy" id="45249"/>
    <lineage>
        <taxon>Eukaryota</taxon>
        <taxon>Viridiplantae</taxon>
        <taxon>Streptophyta</taxon>
        <taxon>Embryophyta</taxon>
        <taxon>Tracheophyta</taxon>
        <taxon>Spermatophyta</taxon>
        <taxon>Magnoliopsida</taxon>
        <taxon>eudicotyledons</taxon>
        <taxon>Gunneridae</taxon>
        <taxon>Pentapetalae</taxon>
        <taxon>rosids</taxon>
        <taxon>malvids</taxon>
        <taxon>Brassicales</taxon>
        <taxon>Brassicaceae</taxon>
        <taxon>Camelineae</taxon>
        <taxon>Arabidopsis</taxon>
    </lineage>
</organism>
<feature type="coiled-coil region" evidence="1">
    <location>
        <begin position="648"/>
        <end position="682"/>
    </location>
</feature>
<dbReference type="Proteomes" id="UP000694251">
    <property type="component" value="Chromosome 12"/>
</dbReference>
<reference evidence="4 5" key="1">
    <citation type="submission" date="2020-12" db="EMBL/GenBank/DDBJ databases">
        <title>Concerted genomic and epigenomic changes stabilize Arabidopsis allopolyploids.</title>
        <authorList>
            <person name="Chen Z."/>
        </authorList>
    </citation>
    <scope>NUCLEOTIDE SEQUENCE [LARGE SCALE GENOMIC DNA]</scope>
    <source>
        <strain evidence="4">As9502</strain>
        <tissue evidence="4">Leaf</tissue>
    </source>
</reference>
<dbReference type="InterPro" id="IPR004252">
    <property type="entry name" value="Probable_transposase_24"/>
</dbReference>
<dbReference type="OrthoDB" id="1106647at2759"/>
<dbReference type="AlphaFoldDB" id="A0A8T1YN83"/>
<comment type="caution">
    <text evidence="4">The sequence shown here is derived from an EMBL/GenBank/DDBJ whole genome shotgun (WGS) entry which is preliminary data.</text>
</comment>
<gene>
    <name evidence="4" type="ORF">ISN44_As12g027250</name>
</gene>
<evidence type="ECO:0000313" key="4">
    <source>
        <dbReference type="EMBL" id="KAG7547484.1"/>
    </source>
</evidence>
<name>A0A8T1YN83_ARASU</name>
<dbReference type="PANTHER" id="PTHR10775">
    <property type="entry name" value="OS08G0208400 PROTEIN"/>
    <property type="match status" value="1"/>
</dbReference>
<sequence>MDQHKDPITNCVTNEFYEGVEAFLAFASNQVSYQERGTMLCPCARCKNGKQRDAKTISSHLCRVGFKGNYYVWSHHGEHYYDVGESSRANHFTGEEAMWDGEPTIFPTDNYQNFPYDNINVGQDVSSPHVMENVMESTNEEPYHDSVFRAFEEANQPLYDGCAEGISQLYVASRMLKAKSDYNMVEACVDEISQTFRDVLPKPNTMPASYYETKKLTRALGLPVEKIDVCEDNCMLFWKEDHSLLCCRFCGKDRYHPNSGKGKNRPKQRMFYMPITERLKRLYQLEKTASQMRWHAEHLSPEGEMHHPSDGAAWKHFNEVYPEFAAESRNIYLGLSTDGFNPIGMNGEAHSVWPVIVTPYNLPPGMLDDPLLRATSRESQPHLHPRKLNGALWFGIDPCVHKFIRTTWQGNFMGPWPSWKHVPTQRIDTWWQTFMQNYYWEDRFHKLIYFHWKLHTQHTICQRISKKKREGKKPKYISDEHWTLMLENWATEPAMERSRSATRSRISDPDGKGMHKHCAGPQNFLKIEYDMMIESGSDQPPPFTDLVRKTRTRKDGTFIDERAKSLVIDVEEAVKLMTSEDGSPNSVNETDSTAATPTHILLNQEYLKRGKTKKGRIYGIGSVQYRDFNPSETVSASLQHNLDMDMRISGLEKNSETVNANVETLKADMTTLKDDIVALKSEFKDEMAATRASLQVILQALRVTSAAPAAPQQVNNPQPYVPTAMSPNPTVLNATMLNTTSTQPMTQAQQDDFEEW</sequence>
<accession>A0A8T1YN83</accession>
<evidence type="ECO:0000256" key="2">
    <source>
        <dbReference type="SAM" id="MobiDB-lite"/>
    </source>
</evidence>
<keyword evidence="5" id="KW-1185">Reference proteome</keyword>
<keyword evidence="1" id="KW-0175">Coiled coil</keyword>
<dbReference type="Pfam" id="PF02992">
    <property type="entry name" value="Transposase_21"/>
    <property type="match status" value="1"/>
</dbReference>
<feature type="compositionally biased region" description="Basic and acidic residues" evidence="2">
    <location>
        <begin position="496"/>
        <end position="513"/>
    </location>
</feature>
<dbReference type="Pfam" id="PF03004">
    <property type="entry name" value="Transposase_24"/>
    <property type="match status" value="1"/>
</dbReference>
<protein>
    <submittedName>
        <fullName evidence="4">Transposon En/Spm-like</fullName>
    </submittedName>
</protein>
<dbReference type="EMBL" id="JAEFBJ010000012">
    <property type="protein sequence ID" value="KAG7547484.1"/>
    <property type="molecule type" value="Genomic_DNA"/>
</dbReference>
<evidence type="ECO:0000256" key="1">
    <source>
        <dbReference type="SAM" id="Coils"/>
    </source>
</evidence>
<dbReference type="InterPro" id="IPR029480">
    <property type="entry name" value="Transpos_assoc"/>
</dbReference>
<proteinExistence type="predicted"/>
<evidence type="ECO:0000313" key="5">
    <source>
        <dbReference type="Proteomes" id="UP000694251"/>
    </source>
</evidence>
<evidence type="ECO:0000259" key="3">
    <source>
        <dbReference type="Pfam" id="PF13963"/>
    </source>
</evidence>
<dbReference type="Pfam" id="PF13963">
    <property type="entry name" value="Transpos_assoc"/>
    <property type="match status" value="1"/>
</dbReference>